<dbReference type="SUPFAM" id="SSF111369">
    <property type="entry name" value="HlyD-like secretion proteins"/>
    <property type="match status" value="2"/>
</dbReference>
<name>A0A382RS11_9ZZZZ</name>
<reference evidence="2" key="1">
    <citation type="submission" date="2018-05" db="EMBL/GenBank/DDBJ databases">
        <authorList>
            <person name="Lanie J.A."/>
            <person name="Ng W.-L."/>
            <person name="Kazmierczak K.M."/>
            <person name="Andrzejewski T.M."/>
            <person name="Davidsen T.M."/>
            <person name="Wayne K.J."/>
            <person name="Tettelin H."/>
            <person name="Glass J.I."/>
            <person name="Rusch D."/>
            <person name="Podicherti R."/>
            <person name="Tsui H.-C.T."/>
            <person name="Winkler M.E."/>
        </authorList>
    </citation>
    <scope>NUCLEOTIDE SEQUENCE</scope>
</reference>
<proteinExistence type="predicted"/>
<feature type="non-terminal residue" evidence="2">
    <location>
        <position position="286"/>
    </location>
</feature>
<sequence>MTRRVLQILLPLLVVAVGVSGSIWLVNNKKQVQPIPREKFKPNVETVEVSLSDFQPVILVQGTVKPHTVIGLSPEILGRIIFVSPKLVVGGLFEEDEELVRIDSREYELILQQANAQTNSAQSKITNALAQLSSALAQKAQSEARIIREKAEAKAARAEWVLLGKNKPPPDLILRVPQINEAKAGIASANALARAAGAQLQSAKALVKAAEAAREQADLNVKRCVINAPFNCRVQSANVGIGQIVSHVFVLAQLQSINYAEIRLLLPLDQFRHLQMNNVYRGGISN</sequence>
<dbReference type="PANTHER" id="PTHR30469">
    <property type="entry name" value="MULTIDRUG RESISTANCE PROTEIN MDTA"/>
    <property type="match status" value="1"/>
</dbReference>
<dbReference type="AlphaFoldDB" id="A0A382RS11"/>
<keyword evidence="1" id="KW-0175">Coiled coil</keyword>
<dbReference type="EMBL" id="UINC01123148">
    <property type="protein sequence ID" value="SVC99421.1"/>
    <property type="molecule type" value="Genomic_DNA"/>
</dbReference>
<protein>
    <recommendedName>
        <fullName evidence="3">Membrane fusion protein biotin-lipoyl like domain-containing protein</fullName>
    </recommendedName>
</protein>
<evidence type="ECO:0000256" key="1">
    <source>
        <dbReference type="SAM" id="Coils"/>
    </source>
</evidence>
<organism evidence="2">
    <name type="scientific">marine metagenome</name>
    <dbReference type="NCBI Taxonomy" id="408172"/>
    <lineage>
        <taxon>unclassified sequences</taxon>
        <taxon>metagenomes</taxon>
        <taxon>ecological metagenomes</taxon>
    </lineage>
</organism>
<dbReference type="GO" id="GO:1990281">
    <property type="term" value="C:efflux pump complex"/>
    <property type="evidence" value="ECO:0007669"/>
    <property type="project" value="TreeGrafter"/>
</dbReference>
<accession>A0A382RS11</accession>
<dbReference type="Gene3D" id="2.40.50.100">
    <property type="match status" value="1"/>
</dbReference>
<evidence type="ECO:0008006" key="3">
    <source>
        <dbReference type="Google" id="ProtNLM"/>
    </source>
</evidence>
<dbReference type="GO" id="GO:0015562">
    <property type="term" value="F:efflux transmembrane transporter activity"/>
    <property type="evidence" value="ECO:0007669"/>
    <property type="project" value="TreeGrafter"/>
</dbReference>
<dbReference type="Gene3D" id="1.10.287.470">
    <property type="entry name" value="Helix hairpin bin"/>
    <property type="match status" value="1"/>
</dbReference>
<evidence type="ECO:0000313" key="2">
    <source>
        <dbReference type="EMBL" id="SVC99421.1"/>
    </source>
</evidence>
<feature type="coiled-coil region" evidence="1">
    <location>
        <begin position="111"/>
        <end position="159"/>
    </location>
</feature>
<dbReference type="PANTHER" id="PTHR30469:SF12">
    <property type="entry name" value="MULTIDRUG RESISTANCE PROTEIN MDTA"/>
    <property type="match status" value="1"/>
</dbReference>
<gene>
    <name evidence="2" type="ORF">METZ01_LOCUS352275</name>
</gene>